<feature type="compositionally biased region" description="Basic and acidic residues" evidence="1">
    <location>
        <begin position="161"/>
        <end position="210"/>
    </location>
</feature>
<keyword evidence="2" id="KW-0255">Endonuclease</keyword>
<protein>
    <submittedName>
        <fullName evidence="2">Endonuclease HJR/Mrr/RecB family</fullName>
    </submittedName>
</protein>
<feature type="region of interest" description="Disordered" evidence="1">
    <location>
        <begin position="139"/>
        <end position="222"/>
    </location>
</feature>
<reference evidence="2 3" key="1">
    <citation type="submission" date="2016-12" db="EMBL/GenBank/DDBJ databases">
        <title>Discovery of methanogenic haloarchaea.</title>
        <authorList>
            <person name="Sorokin D.Y."/>
            <person name="Makarova K.S."/>
            <person name="Abbas B."/>
            <person name="Ferrer M."/>
            <person name="Golyshin P.N."/>
        </authorList>
    </citation>
    <scope>NUCLEOTIDE SEQUENCE [LARGE SCALE GENOMIC DNA]</scope>
    <source>
        <strain evidence="2">AMET1</strain>
    </source>
</reference>
<evidence type="ECO:0000313" key="2">
    <source>
        <dbReference type="EMBL" id="OUJ18700.1"/>
    </source>
</evidence>
<sequence length="412" mass="47935">MGGTKPIYEVLSDILEIHQIEHEKQNNKITFNQNEKQKTDIIISKDIIDYKELNKIQKQTENKILAISMNGFTEGALELSKINKITLWDQNKLQKEIGKAVLTELDFQRKLDLKTPENIEIAQKIDTKTIEKQKNEKSSILDILGSTRTNKNQNKKQQKPKKSDNGRKPKQKTTKEKQTKTKETETDVEPVELKKELEKQQTQQTEDKQKTNNQVGQEKQLDEERVKKTDITKYCLDMRINKKDALRKSGMVKPIKASITLEPYYKFQYKVENSEYLDEIETSQEKTIYVDGDTGELTNLPRENTAAKRPIQKEEEKKFKPNINPKEAEKKAIEQIKNELVKRARYGGIRYSTTKKFHSDFDKKDQFNIKIQEKTLVYRPIWNVKTEKGQYTVDAADGKVISGTIDDGVMFI</sequence>
<dbReference type="EMBL" id="MRZU01000003">
    <property type="protein sequence ID" value="OUJ18700.1"/>
    <property type="molecule type" value="Genomic_DNA"/>
</dbReference>
<dbReference type="Proteomes" id="UP000195137">
    <property type="component" value="Unassembled WGS sequence"/>
</dbReference>
<comment type="caution">
    <text evidence="2">The sequence shown here is derived from an EMBL/GenBank/DDBJ whole genome shotgun (WGS) entry which is preliminary data.</text>
</comment>
<proteinExistence type="predicted"/>
<evidence type="ECO:0000313" key="3">
    <source>
        <dbReference type="Proteomes" id="UP000195137"/>
    </source>
</evidence>
<gene>
    <name evidence="2" type="ORF">AMET1_0348</name>
</gene>
<keyword evidence="3" id="KW-1185">Reference proteome</keyword>
<evidence type="ECO:0000256" key="1">
    <source>
        <dbReference type="SAM" id="MobiDB-lite"/>
    </source>
</evidence>
<dbReference type="GO" id="GO:0004519">
    <property type="term" value="F:endonuclease activity"/>
    <property type="evidence" value="ECO:0007669"/>
    <property type="project" value="UniProtKB-KW"/>
</dbReference>
<organism evidence="2 3">
    <name type="scientific">Methanonatronarchaeum thermophilum</name>
    <dbReference type="NCBI Taxonomy" id="1927129"/>
    <lineage>
        <taxon>Archaea</taxon>
        <taxon>Methanobacteriati</taxon>
        <taxon>Methanobacteriota</taxon>
        <taxon>Methanonatronarchaeia</taxon>
        <taxon>Methanonatronarchaeales</taxon>
        <taxon>Methanonatronarchaeaceae</taxon>
        <taxon>Methanonatronarchaeum</taxon>
    </lineage>
</organism>
<dbReference type="RefSeq" id="WP_086636768.1">
    <property type="nucleotide sequence ID" value="NZ_MRZU01000003.1"/>
</dbReference>
<keyword evidence="2" id="KW-0540">Nuclease</keyword>
<name>A0A1Y3GBS9_9EURY</name>
<keyword evidence="2" id="KW-0378">Hydrolase</keyword>
<accession>A0A1Y3GBS9</accession>
<dbReference type="AlphaFoldDB" id="A0A1Y3GBS9"/>